<organism evidence="2 3">
    <name type="scientific">Kwoniella europaea PYCC6329</name>
    <dbReference type="NCBI Taxonomy" id="1423913"/>
    <lineage>
        <taxon>Eukaryota</taxon>
        <taxon>Fungi</taxon>
        <taxon>Dikarya</taxon>
        <taxon>Basidiomycota</taxon>
        <taxon>Agaricomycotina</taxon>
        <taxon>Tremellomycetes</taxon>
        <taxon>Tremellales</taxon>
        <taxon>Cryptococcaceae</taxon>
        <taxon>Kwoniella</taxon>
    </lineage>
</organism>
<evidence type="ECO:0000313" key="2">
    <source>
        <dbReference type="EMBL" id="WWD07515.1"/>
    </source>
</evidence>
<evidence type="ECO:0000256" key="1">
    <source>
        <dbReference type="SAM" id="MobiDB-lite"/>
    </source>
</evidence>
<protein>
    <submittedName>
        <fullName evidence="2">Uncharacterized protein</fullName>
    </submittedName>
</protein>
<reference evidence="2 3" key="1">
    <citation type="submission" date="2024-01" db="EMBL/GenBank/DDBJ databases">
        <title>Comparative genomics of Cryptococcus and Kwoniella reveals pathogenesis evolution and contrasting modes of karyotype evolution via chromosome fusion or intercentromeric recombination.</title>
        <authorList>
            <person name="Coelho M.A."/>
            <person name="David-Palma M."/>
            <person name="Shea T."/>
            <person name="Bowers K."/>
            <person name="McGinley-Smith S."/>
            <person name="Mohammad A.W."/>
            <person name="Gnirke A."/>
            <person name="Yurkov A.M."/>
            <person name="Nowrousian M."/>
            <person name="Sun S."/>
            <person name="Cuomo C.A."/>
            <person name="Heitman J."/>
        </authorList>
    </citation>
    <scope>NUCLEOTIDE SEQUENCE [LARGE SCALE GENOMIC DNA]</scope>
    <source>
        <strain evidence="2 3">PYCC6329</strain>
    </source>
</reference>
<dbReference type="Proteomes" id="UP001358614">
    <property type="component" value="Chromosome 1"/>
</dbReference>
<feature type="region of interest" description="Disordered" evidence="1">
    <location>
        <begin position="1"/>
        <end position="113"/>
    </location>
</feature>
<accession>A0AAX4KPI8</accession>
<keyword evidence="3" id="KW-1185">Reference proteome</keyword>
<dbReference type="KEGG" id="ker:91104417"/>
<proteinExistence type="predicted"/>
<dbReference type="EMBL" id="CP144089">
    <property type="protein sequence ID" value="WWD07515.1"/>
    <property type="molecule type" value="Genomic_DNA"/>
</dbReference>
<dbReference type="AlphaFoldDB" id="A0AAX4KPI8"/>
<feature type="compositionally biased region" description="Polar residues" evidence="1">
    <location>
        <begin position="23"/>
        <end position="34"/>
    </location>
</feature>
<sequence>MTTATTNTPAPPPNTVLERRPSESPTVGSSTFSTFKEKMSRALSPNRDAHAGLAGGGVGRRQSFGTGSKERSHLSSRLLRDSNPYLSNKSGKIKGPTKRRVGDSSMPCGKGFG</sequence>
<name>A0AAX4KPI8_9TREE</name>
<dbReference type="RefSeq" id="XP_066085482.1">
    <property type="nucleotide sequence ID" value="XM_066229385.1"/>
</dbReference>
<dbReference type="GeneID" id="91104417"/>
<evidence type="ECO:0000313" key="3">
    <source>
        <dbReference type="Proteomes" id="UP001358614"/>
    </source>
</evidence>
<gene>
    <name evidence="2" type="ORF">V865_005616</name>
</gene>